<dbReference type="InterPro" id="IPR045851">
    <property type="entry name" value="AMP-bd_C_sf"/>
</dbReference>
<dbReference type="Proteomes" id="UP000011731">
    <property type="component" value="Unassembled WGS sequence"/>
</dbReference>
<dbReference type="Gene3D" id="3.40.50.12780">
    <property type="entry name" value="N-terminal domain of ligase-like"/>
    <property type="match status" value="1"/>
</dbReference>
<comment type="caution">
    <text evidence="5">The sequence shown here is derived from an EMBL/GenBank/DDBJ whole genome shotgun (WGS) entry which is preliminary data.</text>
</comment>
<evidence type="ECO:0000259" key="4">
    <source>
        <dbReference type="Pfam" id="PF13193"/>
    </source>
</evidence>
<accession>M2Z5T1</accession>
<name>M2Z5T1_9NOCA</name>
<keyword evidence="2 5" id="KW-0436">Ligase</keyword>
<dbReference type="PANTHER" id="PTHR43201:SF5">
    <property type="entry name" value="MEDIUM-CHAIN ACYL-COA LIGASE ACSF2, MITOCHONDRIAL"/>
    <property type="match status" value="1"/>
</dbReference>
<dbReference type="GO" id="GO:0006631">
    <property type="term" value="P:fatty acid metabolic process"/>
    <property type="evidence" value="ECO:0007669"/>
    <property type="project" value="TreeGrafter"/>
</dbReference>
<dbReference type="Pfam" id="PF00501">
    <property type="entry name" value="AMP-binding"/>
    <property type="match status" value="1"/>
</dbReference>
<dbReference type="Pfam" id="PF13193">
    <property type="entry name" value="AMP-binding_C"/>
    <property type="match status" value="1"/>
</dbReference>
<protein>
    <submittedName>
        <fullName evidence="5">Putative AMP-dependent synthetase and ligase</fullName>
    </submittedName>
</protein>
<dbReference type="InterPro" id="IPR000873">
    <property type="entry name" value="AMP-dep_synth/lig_dom"/>
</dbReference>
<feature type="domain" description="AMP-dependent synthetase/ligase" evidence="3">
    <location>
        <begin position="22"/>
        <end position="389"/>
    </location>
</feature>
<dbReference type="GO" id="GO:0031956">
    <property type="term" value="F:medium-chain fatty acid-CoA ligase activity"/>
    <property type="evidence" value="ECO:0007669"/>
    <property type="project" value="TreeGrafter"/>
</dbReference>
<dbReference type="InterPro" id="IPR025110">
    <property type="entry name" value="AMP-bd_C"/>
</dbReference>
<feature type="domain" description="AMP-binding enzyme C-terminal" evidence="4">
    <location>
        <begin position="440"/>
        <end position="521"/>
    </location>
</feature>
<evidence type="ECO:0000313" key="6">
    <source>
        <dbReference type="Proteomes" id="UP000011731"/>
    </source>
</evidence>
<gene>
    <name evidence="5" type="ORF">G352_22206</name>
</gene>
<dbReference type="Gene3D" id="3.30.300.30">
    <property type="match status" value="1"/>
</dbReference>
<evidence type="ECO:0000256" key="1">
    <source>
        <dbReference type="ARBA" id="ARBA00006432"/>
    </source>
</evidence>
<dbReference type="CDD" id="cd04433">
    <property type="entry name" value="AFD_class_I"/>
    <property type="match status" value="1"/>
</dbReference>
<sequence length="544" mass="58950">MVMNAHVPPFSQTEHLTVPAVFESYARQSPDHPIVIDDHHTVTAGKMLEYCTRVQANLQVLGLGKGDAVGILMGNSWKWIAAVLAVTRGGMIAVPLNTWYKAAELSSATRKAHLRILISEPDLHGHDYSAILQEAGLVDADPSRRYLGTYFWADSDLPVGFDPVVAQSVPAVDIEESDTAMYAFTSGSSAEPKVVVLEHGGLVRNGRAMGVRIGVTHEDRIWFAAPLFFGLGCANVIHVALVSGATLCLQRRFDAAASADFIERTKCTVLYGIGPLIRGLAKLQQAQPRDLSSLTKGVIGVTAEDKRIAIEILGLREARSTYGLTECYGLATMTEPGDDTDVLVRTQGTALATQQIRCADPESGKPIDIGGPERLGEIQLRGIVTPGYLDNDDANAASFTADGWFRTGDLGWLDSYGRLHFAGRLKEVVKINGITISPAEVEDFVAQHPDVEDAYAFGWTNAVGDEQLCCAVVLSTRKEASDEQVAATLTHWLRQRISSYKVPSSFVFLDAEKVPTTATGKISKRLIGEQFIEPQIQKAKSCAK</sequence>
<organism evidence="5 6">
    <name type="scientific">Rhodococcus ruber BKS 20-38</name>
    <dbReference type="NCBI Taxonomy" id="1278076"/>
    <lineage>
        <taxon>Bacteria</taxon>
        <taxon>Bacillati</taxon>
        <taxon>Actinomycetota</taxon>
        <taxon>Actinomycetes</taxon>
        <taxon>Mycobacteriales</taxon>
        <taxon>Nocardiaceae</taxon>
        <taxon>Rhodococcus</taxon>
    </lineage>
</organism>
<evidence type="ECO:0000259" key="3">
    <source>
        <dbReference type="Pfam" id="PF00501"/>
    </source>
</evidence>
<dbReference type="AlphaFoldDB" id="M2Z5T1"/>
<dbReference type="PANTHER" id="PTHR43201">
    <property type="entry name" value="ACYL-COA SYNTHETASE"/>
    <property type="match status" value="1"/>
</dbReference>
<reference evidence="5 6" key="1">
    <citation type="journal article" date="2013" name="Genome Announc.">
        <title>Draft Genome Sequence of Rhodococcus ruber Strain BKS 20-38.</title>
        <authorList>
            <person name="Bala M."/>
            <person name="Kumar S."/>
            <person name="Raghava G.P."/>
            <person name="Mayilraj S."/>
        </authorList>
    </citation>
    <scope>NUCLEOTIDE SEQUENCE [LARGE SCALE GENOMIC DNA]</scope>
    <source>
        <strain evidence="5 6">BKS 20-38</strain>
    </source>
</reference>
<keyword evidence="6" id="KW-1185">Reference proteome</keyword>
<dbReference type="InterPro" id="IPR042099">
    <property type="entry name" value="ANL_N_sf"/>
</dbReference>
<proteinExistence type="inferred from homology"/>
<evidence type="ECO:0000313" key="5">
    <source>
        <dbReference type="EMBL" id="EME56248.1"/>
    </source>
</evidence>
<dbReference type="EMBL" id="AOEX01000081">
    <property type="protein sequence ID" value="EME56248.1"/>
    <property type="molecule type" value="Genomic_DNA"/>
</dbReference>
<evidence type="ECO:0000256" key="2">
    <source>
        <dbReference type="ARBA" id="ARBA00022598"/>
    </source>
</evidence>
<dbReference type="PATRIC" id="fig|1278076.4.peg.4553"/>
<comment type="similarity">
    <text evidence="1">Belongs to the ATP-dependent AMP-binding enzyme family.</text>
</comment>
<dbReference type="SUPFAM" id="SSF56801">
    <property type="entry name" value="Acetyl-CoA synthetase-like"/>
    <property type="match status" value="1"/>
</dbReference>